<dbReference type="PANTHER" id="PTHR43211">
    <property type="entry name" value="FUMARYLACETOACETATE HYDROLASE"/>
    <property type="match status" value="1"/>
</dbReference>
<organism evidence="3 4">
    <name type="scientific">Duganella guangzhouensis</name>
    <dbReference type="NCBI Taxonomy" id="2666084"/>
    <lineage>
        <taxon>Bacteria</taxon>
        <taxon>Pseudomonadati</taxon>
        <taxon>Pseudomonadota</taxon>
        <taxon>Betaproteobacteria</taxon>
        <taxon>Burkholderiales</taxon>
        <taxon>Oxalobacteraceae</taxon>
        <taxon>Telluria group</taxon>
        <taxon>Duganella</taxon>
    </lineage>
</organism>
<reference evidence="3 4" key="1">
    <citation type="submission" date="2019-11" db="EMBL/GenBank/DDBJ databases">
        <title>Novel species isolated from a subtropical stream in China.</title>
        <authorList>
            <person name="Lu H."/>
        </authorList>
    </citation>
    <scope>NUCLEOTIDE SEQUENCE [LARGE SCALE GENOMIC DNA]</scope>
    <source>
        <strain evidence="3 4">FT80W</strain>
    </source>
</reference>
<evidence type="ECO:0000259" key="1">
    <source>
        <dbReference type="Pfam" id="PF01557"/>
    </source>
</evidence>
<evidence type="ECO:0000313" key="4">
    <source>
        <dbReference type="Proteomes" id="UP000433309"/>
    </source>
</evidence>
<proteinExistence type="predicted"/>
<evidence type="ECO:0000313" key="3">
    <source>
        <dbReference type="EMBL" id="MRW89805.1"/>
    </source>
</evidence>
<dbReference type="AlphaFoldDB" id="A0A6I2KUV9"/>
<dbReference type="InterPro" id="IPR036663">
    <property type="entry name" value="Fumarylacetoacetase_C_sf"/>
</dbReference>
<sequence>MKLATLRTGEPDGRLLVVSRDLSMALDVGVIAPNLLRALERWDEVAPLLHALSDKLNAGMHPGAMPFEPRECMAPLPRCFQWCDGSAFLSHRQRMDHASITAPLPELDSVPLMYQGGSDNFLGACDDVRLPDERQDIDFEGEFGVVVDRVPMGATPAEAARHIRLLVQLNDWSLRALGPREMRSGFGLLQAKPSTSFAPVAITPDELGDNWRDGRVHLDLEVEWNEQLFGRPNGREMHFSFGELIAHAASTRRLSAGTIVGSGTVSNKVREAGTACIAERRMIELLEQGAAATSFMRFGDRVRMRATTRDGEAPFGAIEQRVVGAL</sequence>
<dbReference type="SUPFAM" id="SSF56529">
    <property type="entry name" value="FAH"/>
    <property type="match status" value="1"/>
</dbReference>
<keyword evidence="3" id="KW-0378">Hydrolase</keyword>
<dbReference type="GO" id="GO:0016787">
    <property type="term" value="F:hydrolase activity"/>
    <property type="evidence" value="ECO:0007669"/>
    <property type="project" value="UniProtKB-KW"/>
</dbReference>
<dbReference type="Proteomes" id="UP000433309">
    <property type="component" value="Unassembled WGS sequence"/>
</dbReference>
<protein>
    <submittedName>
        <fullName evidence="3">Fumarylacetoacetate hydrolase</fullName>
    </submittedName>
</protein>
<dbReference type="Pfam" id="PF18288">
    <property type="entry name" value="FAA_hydro_N_2"/>
    <property type="match status" value="1"/>
</dbReference>
<dbReference type="InterPro" id="IPR011234">
    <property type="entry name" value="Fumarylacetoacetase-like_C"/>
</dbReference>
<dbReference type="PANTHER" id="PTHR43211:SF1">
    <property type="entry name" value="BLL6422 PROTEIN"/>
    <property type="match status" value="1"/>
</dbReference>
<dbReference type="InterPro" id="IPR041072">
    <property type="entry name" value="FAA_hydro_N"/>
</dbReference>
<comment type="caution">
    <text evidence="3">The sequence shown here is derived from an EMBL/GenBank/DDBJ whole genome shotgun (WGS) entry which is preliminary data.</text>
</comment>
<gene>
    <name evidence="3" type="ORF">GJ699_07400</name>
</gene>
<feature type="domain" description="Fumarylacetoacetase N-terminal" evidence="2">
    <location>
        <begin position="1"/>
        <end position="78"/>
    </location>
</feature>
<dbReference type="Pfam" id="PF01557">
    <property type="entry name" value="FAA_hydrolase"/>
    <property type="match status" value="1"/>
</dbReference>
<accession>A0A6I2KUV9</accession>
<dbReference type="RefSeq" id="WP_154374639.1">
    <property type="nucleotide sequence ID" value="NZ_WKJK01000003.1"/>
</dbReference>
<name>A0A6I2KUV9_9BURK</name>
<feature type="domain" description="Fumarylacetoacetase-like C-terminal" evidence="1">
    <location>
        <begin position="82"/>
        <end position="323"/>
    </location>
</feature>
<evidence type="ECO:0000259" key="2">
    <source>
        <dbReference type="Pfam" id="PF18288"/>
    </source>
</evidence>
<dbReference type="EMBL" id="WKJK01000003">
    <property type="protein sequence ID" value="MRW89805.1"/>
    <property type="molecule type" value="Genomic_DNA"/>
</dbReference>
<dbReference type="Gene3D" id="3.90.850.10">
    <property type="entry name" value="Fumarylacetoacetase-like, C-terminal domain"/>
    <property type="match status" value="1"/>
</dbReference>
<keyword evidence="4" id="KW-1185">Reference proteome</keyword>